<organism evidence="2 3">
    <name type="scientific">Leptidea sinapis</name>
    <dbReference type="NCBI Taxonomy" id="189913"/>
    <lineage>
        <taxon>Eukaryota</taxon>
        <taxon>Metazoa</taxon>
        <taxon>Ecdysozoa</taxon>
        <taxon>Arthropoda</taxon>
        <taxon>Hexapoda</taxon>
        <taxon>Insecta</taxon>
        <taxon>Pterygota</taxon>
        <taxon>Neoptera</taxon>
        <taxon>Endopterygota</taxon>
        <taxon>Lepidoptera</taxon>
        <taxon>Glossata</taxon>
        <taxon>Ditrysia</taxon>
        <taxon>Papilionoidea</taxon>
        <taxon>Pieridae</taxon>
        <taxon>Dismorphiinae</taxon>
        <taxon>Leptidea</taxon>
    </lineage>
</organism>
<feature type="signal peptide" evidence="1">
    <location>
        <begin position="1"/>
        <end position="19"/>
    </location>
</feature>
<dbReference type="Gene3D" id="2.10.25.10">
    <property type="entry name" value="Laminin"/>
    <property type="match status" value="1"/>
</dbReference>
<accession>A0A5E4Q548</accession>
<reference evidence="2 3" key="1">
    <citation type="submission" date="2017-07" db="EMBL/GenBank/DDBJ databases">
        <authorList>
            <person name="Talla V."/>
            <person name="Backstrom N."/>
        </authorList>
    </citation>
    <scope>NUCLEOTIDE SEQUENCE [LARGE SCALE GENOMIC DNA]</scope>
</reference>
<evidence type="ECO:0008006" key="4">
    <source>
        <dbReference type="Google" id="ProtNLM"/>
    </source>
</evidence>
<feature type="chain" id="PRO_5023137674" description="TIL domain-containing protein" evidence="1">
    <location>
        <begin position="20"/>
        <end position="89"/>
    </location>
</feature>
<dbReference type="EMBL" id="FZQP02001626">
    <property type="protein sequence ID" value="VVC93385.1"/>
    <property type="molecule type" value="Genomic_DNA"/>
</dbReference>
<dbReference type="Proteomes" id="UP000324832">
    <property type="component" value="Unassembled WGS sequence"/>
</dbReference>
<dbReference type="AlphaFoldDB" id="A0A5E4Q548"/>
<evidence type="ECO:0000313" key="3">
    <source>
        <dbReference type="Proteomes" id="UP000324832"/>
    </source>
</evidence>
<name>A0A5E4Q548_9NEOP</name>
<protein>
    <recommendedName>
        <fullName evidence="4">TIL domain-containing protein</fullName>
    </recommendedName>
</protein>
<keyword evidence="3" id="KW-1185">Reference proteome</keyword>
<keyword evidence="1" id="KW-0732">Signal</keyword>
<sequence length="89" mass="9950">MVVRCFILIFLVSYIACAAYPCPKHEEYDPCPTCSESCSNASPDGERCRFPAGVRIGITVICEPKCRCKKYRWRDAKGNPGIDSLNSLQ</sequence>
<evidence type="ECO:0000313" key="2">
    <source>
        <dbReference type="EMBL" id="VVC93385.1"/>
    </source>
</evidence>
<evidence type="ECO:0000256" key="1">
    <source>
        <dbReference type="SAM" id="SignalP"/>
    </source>
</evidence>
<gene>
    <name evidence="2" type="ORF">LSINAPIS_LOCUS5588</name>
</gene>
<proteinExistence type="predicted"/>